<feature type="transmembrane region" description="Helical" evidence="1">
    <location>
        <begin position="86"/>
        <end position="111"/>
    </location>
</feature>
<dbReference type="PANTHER" id="PTHR40031:SF1">
    <property type="entry name" value="MEMBRANE-BOUND METAL-DEPENDENT HYDROLASE"/>
    <property type="match status" value="1"/>
</dbReference>
<dbReference type="EMBL" id="RBVX01000023">
    <property type="protein sequence ID" value="RSL31510.1"/>
    <property type="molecule type" value="Genomic_DNA"/>
</dbReference>
<dbReference type="InterPro" id="IPR007404">
    <property type="entry name" value="YdjM-like"/>
</dbReference>
<feature type="transmembrane region" description="Helical" evidence="1">
    <location>
        <begin position="151"/>
        <end position="169"/>
    </location>
</feature>
<dbReference type="InterPro" id="IPR053170">
    <property type="entry name" value="Transcription_regulator"/>
</dbReference>
<dbReference type="AlphaFoldDB" id="A0A3R9QIZ3"/>
<reference evidence="2 3" key="1">
    <citation type="submission" date="2018-10" db="EMBL/GenBank/DDBJ databases">
        <title>Draft genome sequence of Bacillus salarius IM0101, isolated from a hypersaline soil in Inner Mongolia, China.</title>
        <authorList>
            <person name="Yamprayoonswat W."/>
            <person name="Boonvisut S."/>
            <person name="Jumpathong W."/>
            <person name="Sittihan S."/>
            <person name="Ruangsuj P."/>
            <person name="Wanthongcharoen S."/>
            <person name="Thongpramul N."/>
            <person name="Pimmason S."/>
            <person name="Yu B."/>
            <person name="Yasawong M."/>
        </authorList>
    </citation>
    <scope>NUCLEOTIDE SEQUENCE [LARGE SCALE GENOMIC DNA]</scope>
    <source>
        <strain evidence="2 3">IM0101</strain>
    </source>
</reference>
<evidence type="ECO:0000313" key="3">
    <source>
        <dbReference type="Proteomes" id="UP000275076"/>
    </source>
</evidence>
<gene>
    <name evidence="2" type="ORF">D7Z54_19925</name>
</gene>
<feature type="transmembrane region" description="Helical" evidence="1">
    <location>
        <begin position="6"/>
        <end position="22"/>
    </location>
</feature>
<proteinExistence type="predicted"/>
<dbReference type="Pfam" id="PF04307">
    <property type="entry name" value="YdjM"/>
    <property type="match status" value="1"/>
</dbReference>
<sequence>MGYIIHTLLHFLVGASISYLIINKEDRAKSKRFFIMIFGGAAAVSPDVTKFFGDLLGHSIWFVLVSGLLFAIVFRWFTKNIALRKLWFTFSLTVLVGHILIDYLGNGVAFLYPFVKEEFEFHIVYGMDVLIIFVLLLALSIGVFYSKGKRFVLMGVLIVTLYLMGLGFSKIQLEQALENQYQRESINLLLTYPESLLQWSFQVRTGEVWYSGYSPVLNQEIFIETKRKVN</sequence>
<keyword evidence="1" id="KW-0812">Transmembrane</keyword>
<evidence type="ECO:0000313" key="2">
    <source>
        <dbReference type="EMBL" id="RSL31510.1"/>
    </source>
</evidence>
<keyword evidence="1" id="KW-0472">Membrane</keyword>
<accession>A0A3R9QIZ3</accession>
<dbReference type="PANTHER" id="PTHR40031">
    <property type="entry name" value="HYPOTHETICAL MEMBRANE SPANNING PROTEIN"/>
    <property type="match status" value="1"/>
</dbReference>
<dbReference type="Proteomes" id="UP000275076">
    <property type="component" value="Unassembled WGS sequence"/>
</dbReference>
<feature type="transmembrane region" description="Helical" evidence="1">
    <location>
        <begin position="34"/>
        <end position="53"/>
    </location>
</feature>
<feature type="transmembrane region" description="Helical" evidence="1">
    <location>
        <begin position="59"/>
        <end position="77"/>
    </location>
</feature>
<keyword evidence="2" id="KW-0378">Hydrolase</keyword>
<protein>
    <submittedName>
        <fullName evidence="2">Metal-dependent hydrolase</fullName>
    </submittedName>
</protein>
<keyword evidence="1" id="KW-1133">Transmembrane helix</keyword>
<evidence type="ECO:0000256" key="1">
    <source>
        <dbReference type="SAM" id="Phobius"/>
    </source>
</evidence>
<organism evidence="2 3">
    <name type="scientific">Salibacterium salarium</name>
    <dbReference type="NCBI Taxonomy" id="284579"/>
    <lineage>
        <taxon>Bacteria</taxon>
        <taxon>Bacillati</taxon>
        <taxon>Bacillota</taxon>
        <taxon>Bacilli</taxon>
        <taxon>Bacillales</taxon>
        <taxon>Bacillaceae</taxon>
    </lineage>
</organism>
<dbReference type="GO" id="GO:0016787">
    <property type="term" value="F:hydrolase activity"/>
    <property type="evidence" value="ECO:0007669"/>
    <property type="project" value="UniProtKB-KW"/>
</dbReference>
<keyword evidence="3" id="KW-1185">Reference proteome</keyword>
<dbReference type="RefSeq" id="WP_125558304.1">
    <property type="nucleotide sequence ID" value="NZ_RBVX01000023.1"/>
</dbReference>
<name>A0A3R9QIZ3_9BACI</name>
<feature type="transmembrane region" description="Helical" evidence="1">
    <location>
        <begin position="123"/>
        <end position="144"/>
    </location>
</feature>
<comment type="caution">
    <text evidence="2">The sequence shown here is derived from an EMBL/GenBank/DDBJ whole genome shotgun (WGS) entry which is preliminary data.</text>
</comment>
<dbReference type="OrthoDB" id="2517683at2"/>